<evidence type="ECO:0000259" key="11">
    <source>
        <dbReference type="PROSITE" id="PS50109"/>
    </source>
</evidence>
<dbReference type="GO" id="GO:0005524">
    <property type="term" value="F:ATP binding"/>
    <property type="evidence" value="ECO:0007669"/>
    <property type="project" value="UniProtKB-KW"/>
</dbReference>
<evidence type="ECO:0000256" key="1">
    <source>
        <dbReference type="ARBA" id="ARBA00000085"/>
    </source>
</evidence>
<dbReference type="InterPro" id="IPR036890">
    <property type="entry name" value="HATPase_C_sf"/>
</dbReference>
<evidence type="ECO:0000256" key="5">
    <source>
        <dbReference type="ARBA" id="ARBA00022741"/>
    </source>
</evidence>
<dbReference type="Pfam" id="PF02518">
    <property type="entry name" value="HATPase_c"/>
    <property type="match status" value="1"/>
</dbReference>
<dbReference type="EC" id="2.7.13.3" evidence="2"/>
<evidence type="ECO:0000256" key="6">
    <source>
        <dbReference type="ARBA" id="ARBA00022777"/>
    </source>
</evidence>
<dbReference type="Gene3D" id="1.10.287.130">
    <property type="match status" value="1"/>
</dbReference>
<dbReference type="RefSeq" id="WP_317492311.1">
    <property type="nucleotide sequence ID" value="NZ_CP136051.1"/>
</dbReference>
<evidence type="ECO:0000256" key="9">
    <source>
        <dbReference type="SAM" id="Coils"/>
    </source>
</evidence>
<dbReference type="Proteomes" id="UP001302349">
    <property type="component" value="Chromosome"/>
</dbReference>
<dbReference type="CDD" id="cd00075">
    <property type="entry name" value="HATPase"/>
    <property type="match status" value="1"/>
</dbReference>
<dbReference type="SUPFAM" id="SSF55874">
    <property type="entry name" value="ATPase domain of HSP90 chaperone/DNA topoisomerase II/histidine kinase"/>
    <property type="match status" value="1"/>
</dbReference>
<evidence type="ECO:0000313" key="13">
    <source>
        <dbReference type="Proteomes" id="UP001302349"/>
    </source>
</evidence>
<evidence type="ECO:0000256" key="7">
    <source>
        <dbReference type="ARBA" id="ARBA00022840"/>
    </source>
</evidence>
<protein>
    <recommendedName>
        <fullName evidence="2">histidine kinase</fullName>
        <ecNumber evidence="2">2.7.13.3</ecNumber>
    </recommendedName>
</protein>
<dbReference type="SMART" id="SM00387">
    <property type="entry name" value="HATPase_c"/>
    <property type="match status" value="1"/>
</dbReference>
<feature type="domain" description="Histidine kinase" evidence="11">
    <location>
        <begin position="531"/>
        <end position="745"/>
    </location>
</feature>
<dbReference type="PROSITE" id="PS50109">
    <property type="entry name" value="HIS_KIN"/>
    <property type="match status" value="1"/>
</dbReference>
<dbReference type="InterPro" id="IPR003594">
    <property type="entry name" value="HATPase_dom"/>
</dbReference>
<evidence type="ECO:0000256" key="4">
    <source>
        <dbReference type="ARBA" id="ARBA00022679"/>
    </source>
</evidence>
<keyword evidence="6" id="KW-0418">Kinase</keyword>
<keyword evidence="5" id="KW-0547">Nucleotide-binding</keyword>
<keyword evidence="4" id="KW-0808">Transferase</keyword>
<dbReference type="Pfam" id="PF00512">
    <property type="entry name" value="HisKA"/>
    <property type="match status" value="1"/>
</dbReference>
<dbReference type="InterPro" id="IPR036097">
    <property type="entry name" value="HisK_dim/P_sf"/>
</dbReference>
<proteinExistence type="predicted"/>
<dbReference type="InterPro" id="IPR004358">
    <property type="entry name" value="Sig_transdc_His_kin-like_C"/>
</dbReference>
<dbReference type="PRINTS" id="PR00344">
    <property type="entry name" value="BCTRLSENSOR"/>
</dbReference>
<dbReference type="InterPro" id="IPR003661">
    <property type="entry name" value="HisK_dim/P_dom"/>
</dbReference>
<evidence type="ECO:0000256" key="2">
    <source>
        <dbReference type="ARBA" id="ARBA00012438"/>
    </source>
</evidence>
<keyword evidence="3" id="KW-0597">Phosphoprotein</keyword>
<dbReference type="InterPro" id="IPR005467">
    <property type="entry name" value="His_kinase_dom"/>
</dbReference>
<reference evidence="12 13" key="1">
    <citation type="journal article" date="2023" name="Microbiol. Resour. Announc.">
        <title>Complete Genome Sequence of Imperialibacter roseus strain P4T.</title>
        <authorList>
            <person name="Tizabi D.R."/>
            <person name="Bachvaroff T."/>
            <person name="Hill R.T."/>
        </authorList>
    </citation>
    <scope>NUCLEOTIDE SEQUENCE [LARGE SCALE GENOMIC DNA]</scope>
    <source>
        <strain evidence="12 13">P4T</strain>
    </source>
</reference>
<dbReference type="EMBL" id="CP136051">
    <property type="protein sequence ID" value="WOK09704.1"/>
    <property type="molecule type" value="Genomic_DNA"/>
</dbReference>
<evidence type="ECO:0000256" key="10">
    <source>
        <dbReference type="SAM" id="Phobius"/>
    </source>
</evidence>
<feature type="coiled-coil region" evidence="9">
    <location>
        <begin position="455"/>
        <end position="524"/>
    </location>
</feature>
<sequence length="747" mass="84108">MLISLLILLVGAILSVWTFYQNKKTVTERVISNELPVLVDYAAVRFMENVSEAIHVSKYLANSPFVKDWLVNEQPDTIQILRYLNQIGSSENIVSLHIIPVENPVIISNYWPRRKLTDAADPFFKKFLTSDNFREFNIDINKYVKHKQLLFYVNNKIIGDDGNVLGLADVAMRLDKFSSVIAYDSLQSIGQLYIVDRSGTIKLHNDTTRIGYSSSESNGSNIKNEPGLGKVADDILSGRVSIAEFQREGKTILLMTRVLPEFDWLVVAEVPKEDFMAPYLNMLWKNLIMSILGAIISVVLVVAITSRWVITPLMMLKSGLINFFLFLNGDRTGYEKISERGSREMRDMAHEINGEVDRIKANLEKDQALIMEMQFLIEQVNNGVFSVRLKEHAANPRLRRLRADINHMLELLSAKVGDNLNETLKSLQQYANLNFSDASKNKNLGELGAQVHSMGASLENALHEIKSQNKELEEKRVKVDEQNKFIESRNKELSNVNAQINLINSKLETLVEEKTLNLQKAYRELDTFLYRASHDLRRPLTTLRGIVQLVEDRNTDEKVGELYGLIDKVISGMDSMLKKLIAISYVSSTELTFTHLDSDSCARLVEKVLSGFQDRLTDYSTKVTVSIAPDLGFNASEDLVESVLANIVENALIFSSKVEPVLVVSFTNGPKDHVHLTVEDNGVGIPQNVQDRCFDMFFKGSQLSQGDGLGLYVVKKIADRLGAAIVLKSQVGKGTTIVVKFPREHSE</sequence>
<dbReference type="SMART" id="SM00388">
    <property type="entry name" value="HisKA"/>
    <property type="match status" value="1"/>
</dbReference>
<organism evidence="12 13">
    <name type="scientific">Imperialibacter roseus</name>
    <dbReference type="NCBI Taxonomy" id="1324217"/>
    <lineage>
        <taxon>Bacteria</taxon>
        <taxon>Pseudomonadati</taxon>
        <taxon>Bacteroidota</taxon>
        <taxon>Cytophagia</taxon>
        <taxon>Cytophagales</taxon>
        <taxon>Flammeovirgaceae</taxon>
        <taxon>Imperialibacter</taxon>
    </lineage>
</organism>
<dbReference type="Gene3D" id="3.30.450.20">
    <property type="entry name" value="PAS domain"/>
    <property type="match status" value="1"/>
</dbReference>
<evidence type="ECO:0000256" key="3">
    <source>
        <dbReference type="ARBA" id="ARBA00022553"/>
    </source>
</evidence>
<keyword evidence="9" id="KW-0175">Coiled coil</keyword>
<keyword evidence="13" id="KW-1185">Reference proteome</keyword>
<dbReference type="Gene3D" id="3.30.565.10">
    <property type="entry name" value="Histidine kinase-like ATPase, C-terminal domain"/>
    <property type="match status" value="1"/>
</dbReference>
<keyword evidence="8" id="KW-0902">Two-component regulatory system</keyword>
<feature type="transmembrane region" description="Helical" evidence="10">
    <location>
        <begin position="287"/>
        <end position="310"/>
    </location>
</feature>
<accession>A0ABZ0IZY5</accession>
<evidence type="ECO:0000256" key="8">
    <source>
        <dbReference type="ARBA" id="ARBA00023012"/>
    </source>
</evidence>
<dbReference type="PANTHER" id="PTHR42878">
    <property type="entry name" value="TWO-COMPONENT HISTIDINE KINASE"/>
    <property type="match status" value="1"/>
</dbReference>
<dbReference type="SUPFAM" id="SSF47384">
    <property type="entry name" value="Homodimeric domain of signal transducing histidine kinase"/>
    <property type="match status" value="1"/>
</dbReference>
<dbReference type="CDD" id="cd00082">
    <property type="entry name" value="HisKA"/>
    <property type="match status" value="1"/>
</dbReference>
<comment type="catalytic activity">
    <reaction evidence="1">
        <text>ATP + protein L-histidine = ADP + protein N-phospho-L-histidine.</text>
        <dbReference type="EC" id="2.7.13.3"/>
    </reaction>
</comment>
<name>A0ABZ0IZY5_9BACT</name>
<keyword evidence="10" id="KW-0812">Transmembrane</keyword>
<dbReference type="InterPro" id="IPR050351">
    <property type="entry name" value="BphY/WalK/GraS-like"/>
</dbReference>
<keyword evidence="7 12" id="KW-0067">ATP-binding</keyword>
<gene>
    <name evidence="12" type="ORF">RT717_13760</name>
</gene>
<keyword evidence="10" id="KW-1133">Transmembrane helix</keyword>
<dbReference type="PANTHER" id="PTHR42878:SF7">
    <property type="entry name" value="SENSOR HISTIDINE KINASE GLRK"/>
    <property type="match status" value="1"/>
</dbReference>
<evidence type="ECO:0000313" key="12">
    <source>
        <dbReference type="EMBL" id="WOK09704.1"/>
    </source>
</evidence>
<keyword evidence="10" id="KW-0472">Membrane</keyword>